<dbReference type="AlphaFoldDB" id="A0A0A2MG56"/>
<dbReference type="Proteomes" id="UP000030111">
    <property type="component" value="Unassembled WGS sequence"/>
</dbReference>
<name>A0A0A2MG56_9FLAO</name>
<keyword evidence="2" id="KW-1185">Reference proteome</keyword>
<dbReference type="eggNOG" id="ENOG5030ZAZ">
    <property type="taxonomic scope" value="Bacteria"/>
</dbReference>
<evidence type="ECO:0000313" key="2">
    <source>
        <dbReference type="Proteomes" id="UP000030111"/>
    </source>
</evidence>
<dbReference type="RefSeq" id="WP_026993177.1">
    <property type="nucleotide sequence ID" value="NZ_JRLY01000022.1"/>
</dbReference>
<dbReference type="STRING" id="1121898.GCA_000422725_03066"/>
<comment type="caution">
    <text evidence="1">The sequence shown here is derived from an EMBL/GenBank/DDBJ whole genome shotgun (WGS) entry which is preliminary data.</text>
</comment>
<evidence type="ECO:0000313" key="1">
    <source>
        <dbReference type="EMBL" id="KGO91244.1"/>
    </source>
</evidence>
<organism evidence="1 2">
    <name type="scientific">Flavobacterium subsaxonicum WB 4.1-42 = DSM 21790</name>
    <dbReference type="NCBI Taxonomy" id="1121898"/>
    <lineage>
        <taxon>Bacteria</taxon>
        <taxon>Pseudomonadati</taxon>
        <taxon>Bacteroidota</taxon>
        <taxon>Flavobacteriia</taxon>
        <taxon>Flavobacteriales</taxon>
        <taxon>Flavobacteriaceae</taxon>
        <taxon>Flavobacterium</taxon>
    </lineage>
</organism>
<accession>A0A0A2MG56</accession>
<protein>
    <submittedName>
        <fullName evidence="1">Uncharacterized protein</fullName>
    </submittedName>
</protein>
<dbReference type="OrthoDB" id="666171at2"/>
<sequence>MYKPSTYYDYDLFIFTSTVKIHIATGGAEIPWSLINLTKNNPAIYEFYSKFENEEIEVNSNLQDIVYRRQFELNRDFSVENYLRSFEKFARYGFYSFDKTNISNTKDASYHLVAYPKNQNFEKVSQFIETQENQKILGRRHFMDPLIKEIASLNFQPIQLMY</sequence>
<reference evidence="1 2" key="1">
    <citation type="submission" date="2013-09" db="EMBL/GenBank/DDBJ databases">
        <authorList>
            <person name="Zeng Z."/>
            <person name="Chen C."/>
        </authorList>
    </citation>
    <scope>NUCLEOTIDE SEQUENCE [LARGE SCALE GENOMIC DNA]</scope>
    <source>
        <strain evidence="1 2">WB 4.1-42</strain>
    </source>
</reference>
<proteinExistence type="predicted"/>
<dbReference type="EMBL" id="JRLY01000022">
    <property type="protein sequence ID" value="KGO91244.1"/>
    <property type="molecule type" value="Genomic_DNA"/>
</dbReference>
<gene>
    <name evidence="1" type="ORF">Q766_18990</name>
</gene>